<reference evidence="2" key="1">
    <citation type="journal article" date="2021" name="Proc. Natl. Acad. Sci. U.S.A.">
        <title>A Catalog of Tens of Thousands of Viruses from Human Metagenomes Reveals Hidden Associations with Chronic Diseases.</title>
        <authorList>
            <person name="Tisza M.J."/>
            <person name="Buck C.B."/>
        </authorList>
    </citation>
    <scope>NUCLEOTIDE SEQUENCE</scope>
    <source>
        <strain evidence="2">CtwNf2</strain>
    </source>
</reference>
<evidence type="ECO:0000313" key="2">
    <source>
        <dbReference type="EMBL" id="DAE91920.1"/>
    </source>
</evidence>
<dbReference type="EMBL" id="BK057791">
    <property type="protein sequence ID" value="DAE91920.1"/>
    <property type="molecule type" value="Genomic_DNA"/>
</dbReference>
<evidence type="ECO:0000256" key="1">
    <source>
        <dbReference type="SAM" id="MobiDB-lite"/>
    </source>
</evidence>
<name>A0A8S5RQY7_9CAUD</name>
<organism evidence="2">
    <name type="scientific">Siphoviridae sp. ctwNf2</name>
    <dbReference type="NCBI Taxonomy" id="2827597"/>
    <lineage>
        <taxon>Viruses</taxon>
        <taxon>Duplodnaviria</taxon>
        <taxon>Heunggongvirae</taxon>
        <taxon>Uroviricota</taxon>
        <taxon>Caudoviricetes</taxon>
    </lineage>
</organism>
<protein>
    <submittedName>
        <fullName evidence="2">NikA, BACTERIAL CONJUGATION, RELAXASE, DNA</fullName>
    </submittedName>
</protein>
<feature type="region of interest" description="Disordered" evidence="1">
    <location>
        <begin position="1"/>
        <end position="26"/>
    </location>
</feature>
<sequence length="61" mass="6671">MMSKGTWGGNREGAGRPVTVGDEGRRKNRGILFNDAEYEEVRAAASKAGLSISEYVRSRLL</sequence>
<dbReference type="Pfam" id="PF21983">
    <property type="entry name" value="NikA-like"/>
    <property type="match status" value="1"/>
</dbReference>
<dbReference type="InterPro" id="IPR053842">
    <property type="entry name" value="NikA-like"/>
</dbReference>
<feature type="compositionally biased region" description="Gly residues" evidence="1">
    <location>
        <begin position="1"/>
        <end position="12"/>
    </location>
</feature>
<accession>A0A8S5RQY7</accession>
<proteinExistence type="predicted"/>